<accession>A0A0C2SVU2</accession>
<evidence type="ECO:0000313" key="2">
    <source>
        <dbReference type="EMBL" id="KIL58214.1"/>
    </source>
</evidence>
<sequence>MYSGRYSILAKDFHDSDSVSDAMDNNPEIEYLMNNPPVFPAPSPNPTSPSLIPGKSPLDYSKRCLEYTFNNQASDEQRAKSFIQLFEDCTDTLLQHIDRASFDSMMARFAEMSCFQSHAAPCTLPHAEPYTLPHLPHATHASPQTSKPAHTAIPIPCPLSHNDPCMKEHTTDEENMRQCEATALTIMTLTESLRKAEMTCIPISENLNRERDDHRCTKQLLNQQIISLTLENTQLKKKVMPKKRNTSKVPILGANEIRPYDMDGYFFSDIEDSVKVLYPTVPPSPTSNQMDIDTKEDLIIPPSPVVSLQKRDLVTPPSHSPALSLPKQDFLTRKDNKSFQIRENQAMSAPVNHTQQCEPALPRAQTAPPLLSCNTLTARRCTSKGPTPSSYVKFLDVPYLSQERYMEMLKENTKWSMAKVSRIETFGMKTAQGNWNIKICFKDNTQLTLVKKLFTTSVTFDTVTQRCHPWYLQTRPSTQHA</sequence>
<protein>
    <submittedName>
        <fullName evidence="2">Uncharacterized protein</fullName>
    </submittedName>
</protein>
<dbReference type="HOGENOM" id="CLU_567364_0_0_1"/>
<dbReference type="AlphaFoldDB" id="A0A0C2SVU2"/>
<gene>
    <name evidence="2" type="ORF">M378DRAFT_15717</name>
</gene>
<dbReference type="InParanoid" id="A0A0C2SVU2"/>
<keyword evidence="3" id="KW-1185">Reference proteome</keyword>
<reference evidence="2 3" key="1">
    <citation type="submission" date="2014-04" db="EMBL/GenBank/DDBJ databases">
        <title>Evolutionary Origins and Diversification of the Mycorrhizal Mutualists.</title>
        <authorList>
            <consortium name="DOE Joint Genome Institute"/>
            <consortium name="Mycorrhizal Genomics Consortium"/>
            <person name="Kohler A."/>
            <person name="Kuo A."/>
            <person name="Nagy L.G."/>
            <person name="Floudas D."/>
            <person name="Copeland A."/>
            <person name="Barry K.W."/>
            <person name="Cichocki N."/>
            <person name="Veneault-Fourrey C."/>
            <person name="LaButti K."/>
            <person name="Lindquist E.A."/>
            <person name="Lipzen A."/>
            <person name="Lundell T."/>
            <person name="Morin E."/>
            <person name="Murat C."/>
            <person name="Riley R."/>
            <person name="Ohm R."/>
            <person name="Sun H."/>
            <person name="Tunlid A."/>
            <person name="Henrissat B."/>
            <person name="Grigoriev I.V."/>
            <person name="Hibbett D.S."/>
            <person name="Martin F."/>
        </authorList>
    </citation>
    <scope>NUCLEOTIDE SEQUENCE [LARGE SCALE GENOMIC DNA]</scope>
    <source>
        <strain evidence="2 3">Koide BX008</strain>
    </source>
</reference>
<dbReference type="EMBL" id="KN818344">
    <property type="protein sequence ID" value="KIL58214.1"/>
    <property type="molecule type" value="Genomic_DNA"/>
</dbReference>
<organism evidence="2 3">
    <name type="scientific">Amanita muscaria (strain Koide BX008)</name>
    <dbReference type="NCBI Taxonomy" id="946122"/>
    <lineage>
        <taxon>Eukaryota</taxon>
        <taxon>Fungi</taxon>
        <taxon>Dikarya</taxon>
        <taxon>Basidiomycota</taxon>
        <taxon>Agaricomycotina</taxon>
        <taxon>Agaricomycetes</taxon>
        <taxon>Agaricomycetidae</taxon>
        <taxon>Agaricales</taxon>
        <taxon>Pluteineae</taxon>
        <taxon>Amanitaceae</taxon>
        <taxon>Amanita</taxon>
    </lineage>
</organism>
<name>A0A0C2SVU2_AMAMK</name>
<evidence type="ECO:0000313" key="3">
    <source>
        <dbReference type="Proteomes" id="UP000054549"/>
    </source>
</evidence>
<dbReference type="Proteomes" id="UP000054549">
    <property type="component" value="Unassembled WGS sequence"/>
</dbReference>
<evidence type="ECO:0000256" key="1">
    <source>
        <dbReference type="SAM" id="Coils"/>
    </source>
</evidence>
<proteinExistence type="predicted"/>
<feature type="coiled-coil region" evidence="1">
    <location>
        <begin position="204"/>
        <end position="238"/>
    </location>
</feature>
<keyword evidence="1" id="KW-0175">Coiled coil</keyword>